<protein>
    <recommendedName>
        <fullName evidence="3">histidine kinase</fullName>
        <ecNumber evidence="3">2.7.13.3</ecNumber>
    </recommendedName>
</protein>
<evidence type="ECO:0000313" key="14">
    <source>
        <dbReference type="EMBL" id="MBT2989340.1"/>
    </source>
</evidence>
<dbReference type="PRINTS" id="PR00344">
    <property type="entry name" value="BCTRLSENSOR"/>
</dbReference>
<dbReference type="InterPro" id="IPR003594">
    <property type="entry name" value="HATPase_dom"/>
</dbReference>
<evidence type="ECO:0000259" key="13">
    <source>
        <dbReference type="PROSITE" id="PS50885"/>
    </source>
</evidence>
<keyword evidence="8 11" id="KW-1133">Transmembrane helix</keyword>
<evidence type="ECO:0000256" key="7">
    <source>
        <dbReference type="ARBA" id="ARBA00022777"/>
    </source>
</evidence>
<dbReference type="SMART" id="SM00304">
    <property type="entry name" value="HAMP"/>
    <property type="match status" value="1"/>
</dbReference>
<comment type="catalytic activity">
    <reaction evidence="1">
        <text>ATP + protein L-histidine = ADP + protein N-phospho-L-histidine.</text>
        <dbReference type="EC" id="2.7.13.3"/>
    </reaction>
</comment>
<evidence type="ECO:0000256" key="2">
    <source>
        <dbReference type="ARBA" id="ARBA00004370"/>
    </source>
</evidence>
<keyword evidence="9" id="KW-0902">Two-component regulatory system</keyword>
<comment type="caution">
    <text evidence="14">The sequence shown here is derived from an EMBL/GenBank/DDBJ whole genome shotgun (WGS) entry which is preliminary data.</text>
</comment>
<evidence type="ECO:0000256" key="5">
    <source>
        <dbReference type="ARBA" id="ARBA00022679"/>
    </source>
</evidence>
<keyword evidence="4" id="KW-0597">Phosphoprotein</keyword>
<keyword evidence="5" id="KW-0808">Transferase</keyword>
<comment type="subcellular location">
    <subcellularLocation>
        <location evidence="2">Membrane</location>
    </subcellularLocation>
</comment>
<evidence type="ECO:0000256" key="9">
    <source>
        <dbReference type="ARBA" id="ARBA00023012"/>
    </source>
</evidence>
<keyword evidence="6 11" id="KW-0812">Transmembrane</keyword>
<name>A0A944ME45_9GAMM</name>
<evidence type="ECO:0000256" key="4">
    <source>
        <dbReference type="ARBA" id="ARBA00022553"/>
    </source>
</evidence>
<dbReference type="InterPro" id="IPR050428">
    <property type="entry name" value="TCS_sensor_his_kinase"/>
</dbReference>
<dbReference type="SMART" id="SM00387">
    <property type="entry name" value="HATPase_c"/>
    <property type="match status" value="1"/>
</dbReference>
<dbReference type="InterPro" id="IPR036097">
    <property type="entry name" value="HisK_dim/P_sf"/>
</dbReference>
<dbReference type="CDD" id="cd00075">
    <property type="entry name" value="HATPase"/>
    <property type="match status" value="1"/>
</dbReference>
<accession>A0A944ME45</accession>
<evidence type="ECO:0000256" key="8">
    <source>
        <dbReference type="ARBA" id="ARBA00022989"/>
    </source>
</evidence>
<dbReference type="FunFam" id="1.10.287.130:FF:000001">
    <property type="entry name" value="Two-component sensor histidine kinase"/>
    <property type="match status" value="1"/>
</dbReference>
<dbReference type="GO" id="GO:0005886">
    <property type="term" value="C:plasma membrane"/>
    <property type="evidence" value="ECO:0007669"/>
    <property type="project" value="TreeGrafter"/>
</dbReference>
<dbReference type="CDD" id="cd00082">
    <property type="entry name" value="HisKA"/>
    <property type="match status" value="1"/>
</dbReference>
<organism evidence="14 15">
    <name type="scientific">Candidatus Thiodiazotropha taylori</name>
    <dbReference type="NCBI Taxonomy" id="2792791"/>
    <lineage>
        <taxon>Bacteria</taxon>
        <taxon>Pseudomonadati</taxon>
        <taxon>Pseudomonadota</taxon>
        <taxon>Gammaproteobacteria</taxon>
        <taxon>Chromatiales</taxon>
        <taxon>Sedimenticolaceae</taxon>
        <taxon>Candidatus Thiodiazotropha</taxon>
    </lineage>
</organism>
<dbReference type="Gene3D" id="6.10.340.10">
    <property type="match status" value="1"/>
</dbReference>
<dbReference type="EMBL" id="JAHHGM010000008">
    <property type="protein sequence ID" value="MBT2989340.1"/>
    <property type="molecule type" value="Genomic_DNA"/>
</dbReference>
<dbReference type="CDD" id="cd06225">
    <property type="entry name" value="HAMP"/>
    <property type="match status" value="1"/>
</dbReference>
<dbReference type="SUPFAM" id="SSF47384">
    <property type="entry name" value="Homodimeric domain of signal transducing histidine kinase"/>
    <property type="match status" value="1"/>
</dbReference>
<dbReference type="InterPro" id="IPR004358">
    <property type="entry name" value="Sig_transdc_His_kin-like_C"/>
</dbReference>
<sequence>MFRTLYARLSLALIGLFLVTGLLYTLITTATTERHLQEITQHFNRDLAARIVADRGLVIDGEMDDKALKKTFSVYMDINPSIEIYLLDKEGTILAFSADPGKVKRKRVDLQPIQAFMDGEGFPLLGDDPRSHERRKAFSVTPVPAGDMPAGYLYVVLRGEEYDNAEQAVEESYVLRYSASAVAVSLGFGLLTGLLLFHWLTRRVQRLSQVMSSFQQSDFTRHEPFRKIESGPGGDEVDRLGAAFDEMAARIIDQWGQLKEQDRLRRELVAQVSHDLRTPLAALHGYLETVNMKGEELKEERREEYLAIALNQSERLKGMVEELFELAQLEARDTQPVCEPMPLAELVQDVFHKFQLRAHESGISLGWRVSGHQPYVNADFALTERVLDNLIVNALDHVEKDGTVSLMISEREREAVVSITDSGGGISEDDLPHIFEPFYKKRQAGKDGDHAGLGLAIARRMVELQGGTITATNSESGGACFSFTLPLVQND</sequence>
<dbReference type="PANTHER" id="PTHR45436">
    <property type="entry name" value="SENSOR HISTIDINE KINASE YKOH"/>
    <property type="match status" value="1"/>
</dbReference>
<evidence type="ECO:0000256" key="11">
    <source>
        <dbReference type="SAM" id="Phobius"/>
    </source>
</evidence>
<evidence type="ECO:0000256" key="6">
    <source>
        <dbReference type="ARBA" id="ARBA00022692"/>
    </source>
</evidence>
<dbReference type="InterPro" id="IPR005467">
    <property type="entry name" value="His_kinase_dom"/>
</dbReference>
<evidence type="ECO:0000259" key="12">
    <source>
        <dbReference type="PROSITE" id="PS50109"/>
    </source>
</evidence>
<dbReference type="Proteomes" id="UP000770889">
    <property type="component" value="Unassembled WGS sequence"/>
</dbReference>
<feature type="domain" description="HAMP" evidence="13">
    <location>
        <begin position="198"/>
        <end position="256"/>
    </location>
</feature>
<dbReference type="Gene3D" id="3.30.565.10">
    <property type="entry name" value="Histidine kinase-like ATPase, C-terminal domain"/>
    <property type="match status" value="1"/>
</dbReference>
<reference evidence="14 15" key="1">
    <citation type="submission" date="2021-05" db="EMBL/GenBank/DDBJ databases">
        <title>Genetic and Functional Diversity in Clade A Lucinid endosymbionts from the Bahamas.</title>
        <authorList>
            <person name="Giani N.M."/>
            <person name="Engel A.S."/>
            <person name="Campbell B.J."/>
        </authorList>
    </citation>
    <scope>NUCLEOTIDE SEQUENCE [LARGE SCALE GENOMIC DNA]</scope>
    <source>
        <strain evidence="14">LUC16012Gg_MoonRockCtena</strain>
    </source>
</reference>
<dbReference type="InterPro" id="IPR003661">
    <property type="entry name" value="HisK_dim/P_dom"/>
</dbReference>
<dbReference type="Pfam" id="PF00672">
    <property type="entry name" value="HAMP"/>
    <property type="match status" value="1"/>
</dbReference>
<feature type="transmembrane region" description="Helical" evidence="11">
    <location>
        <begin position="6"/>
        <end position="27"/>
    </location>
</feature>
<dbReference type="InterPro" id="IPR036890">
    <property type="entry name" value="HATPase_C_sf"/>
</dbReference>
<keyword evidence="7 14" id="KW-0418">Kinase</keyword>
<dbReference type="PROSITE" id="PS50885">
    <property type="entry name" value="HAMP"/>
    <property type="match status" value="1"/>
</dbReference>
<keyword evidence="10 11" id="KW-0472">Membrane</keyword>
<dbReference type="EC" id="2.7.13.3" evidence="3"/>
<dbReference type="Gene3D" id="1.10.287.130">
    <property type="match status" value="1"/>
</dbReference>
<dbReference type="PANTHER" id="PTHR45436:SF5">
    <property type="entry name" value="SENSOR HISTIDINE KINASE TRCS"/>
    <property type="match status" value="1"/>
</dbReference>
<dbReference type="Pfam" id="PF00512">
    <property type="entry name" value="HisKA"/>
    <property type="match status" value="1"/>
</dbReference>
<feature type="transmembrane region" description="Helical" evidence="11">
    <location>
        <begin position="177"/>
        <end position="201"/>
    </location>
</feature>
<dbReference type="FunFam" id="3.30.565.10:FF:000006">
    <property type="entry name" value="Sensor histidine kinase WalK"/>
    <property type="match status" value="1"/>
</dbReference>
<gene>
    <name evidence="14" type="ORF">KME65_10280</name>
</gene>
<feature type="domain" description="Histidine kinase" evidence="12">
    <location>
        <begin position="271"/>
        <end position="489"/>
    </location>
</feature>
<evidence type="ECO:0000313" key="15">
    <source>
        <dbReference type="Proteomes" id="UP000770889"/>
    </source>
</evidence>
<dbReference type="AlphaFoldDB" id="A0A944ME45"/>
<evidence type="ECO:0000256" key="3">
    <source>
        <dbReference type="ARBA" id="ARBA00012438"/>
    </source>
</evidence>
<dbReference type="SMART" id="SM00388">
    <property type="entry name" value="HisKA"/>
    <property type="match status" value="1"/>
</dbReference>
<dbReference type="PROSITE" id="PS50109">
    <property type="entry name" value="HIS_KIN"/>
    <property type="match status" value="1"/>
</dbReference>
<evidence type="ECO:0000256" key="1">
    <source>
        <dbReference type="ARBA" id="ARBA00000085"/>
    </source>
</evidence>
<dbReference type="InterPro" id="IPR003660">
    <property type="entry name" value="HAMP_dom"/>
</dbReference>
<dbReference type="GO" id="GO:0000155">
    <property type="term" value="F:phosphorelay sensor kinase activity"/>
    <property type="evidence" value="ECO:0007669"/>
    <property type="project" value="InterPro"/>
</dbReference>
<dbReference type="Pfam" id="PF02518">
    <property type="entry name" value="HATPase_c"/>
    <property type="match status" value="1"/>
</dbReference>
<evidence type="ECO:0000256" key="10">
    <source>
        <dbReference type="ARBA" id="ARBA00023136"/>
    </source>
</evidence>
<proteinExistence type="predicted"/>
<dbReference type="SUPFAM" id="SSF55874">
    <property type="entry name" value="ATPase domain of HSP90 chaperone/DNA topoisomerase II/histidine kinase"/>
    <property type="match status" value="1"/>
</dbReference>